<keyword evidence="3" id="KW-1185">Reference proteome</keyword>
<dbReference type="Gene3D" id="2.30.30.100">
    <property type="match status" value="1"/>
</dbReference>
<dbReference type="EMBL" id="CAJNOR010020315">
    <property type="protein sequence ID" value="CAF1690409.1"/>
    <property type="molecule type" value="Genomic_DNA"/>
</dbReference>
<gene>
    <name evidence="2" type="ORF">XAT740_LOCUS63729</name>
</gene>
<name>A0A816HW94_ADIRI</name>
<protein>
    <recommendedName>
        <fullName evidence="4">VCBS repeat-containing protein</fullName>
    </recommendedName>
</protein>
<dbReference type="SUPFAM" id="SSF69318">
    <property type="entry name" value="Integrin alpha N-terminal domain"/>
    <property type="match status" value="1"/>
</dbReference>
<keyword evidence="1" id="KW-0732">Signal</keyword>
<feature type="non-terminal residue" evidence="2">
    <location>
        <position position="1"/>
    </location>
</feature>
<feature type="non-terminal residue" evidence="2">
    <location>
        <position position="139"/>
    </location>
</feature>
<comment type="caution">
    <text evidence="2">The sequence shown here is derived from an EMBL/GenBank/DDBJ whole genome shotgun (WGS) entry which is preliminary data.</text>
</comment>
<evidence type="ECO:0008006" key="4">
    <source>
        <dbReference type="Google" id="ProtNLM"/>
    </source>
</evidence>
<sequence length="139" mass="14858">RTVTILLGNGDGTFVISGSHSTGSGSRPLSVIVRDWNNDNKTDIAVTNCDIDNIFILIGIGNGTFIGSANYSTGEDSCPTWIMSGNFNNDNLLDIVVANYDSNTIGVFLGSTYISTTREDTYSTGLSPHPRIVTLADFN</sequence>
<proteinExistence type="predicted"/>
<dbReference type="AlphaFoldDB" id="A0A816HW94"/>
<dbReference type="PANTHER" id="PTHR46580">
    <property type="entry name" value="SENSOR KINASE-RELATED"/>
    <property type="match status" value="1"/>
</dbReference>
<evidence type="ECO:0000313" key="3">
    <source>
        <dbReference type="Proteomes" id="UP000663828"/>
    </source>
</evidence>
<dbReference type="InterPro" id="IPR028994">
    <property type="entry name" value="Integrin_alpha_N"/>
</dbReference>
<dbReference type="InterPro" id="IPR013517">
    <property type="entry name" value="FG-GAP"/>
</dbReference>
<accession>A0A816HW94</accession>
<dbReference type="Proteomes" id="UP000663828">
    <property type="component" value="Unassembled WGS sequence"/>
</dbReference>
<evidence type="ECO:0000313" key="2">
    <source>
        <dbReference type="EMBL" id="CAF1690409.1"/>
    </source>
</evidence>
<organism evidence="2 3">
    <name type="scientific">Adineta ricciae</name>
    <name type="common">Rotifer</name>
    <dbReference type="NCBI Taxonomy" id="249248"/>
    <lineage>
        <taxon>Eukaryota</taxon>
        <taxon>Metazoa</taxon>
        <taxon>Spiralia</taxon>
        <taxon>Gnathifera</taxon>
        <taxon>Rotifera</taxon>
        <taxon>Eurotatoria</taxon>
        <taxon>Bdelloidea</taxon>
        <taxon>Adinetida</taxon>
        <taxon>Adinetidae</taxon>
        <taxon>Adineta</taxon>
    </lineage>
</organism>
<dbReference type="Pfam" id="PF13517">
    <property type="entry name" value="FG-GAP_3"/>
    <property type="match status" value="1"/>
</dbReference>
<reference evidence="2" key="1">
    <citation type="submission" date="2021-02" db="EMBL/GenBank/DDBJ databases">
        <authorList>
            <person name="Nowell W R."/>
        </authorList>
    </citation>
    <scope>NUCLEOTIDE SEQUENCE</scope>
</reference>
<evidence type="ECO:0000256" key="1">
    <source>
        <dbReference type="ARBA" id="ARBA00022729"/>
    </source>
</evidence>